<dbReference type="VEuPathDB" id="PlasmoDB:PVW1_120010400"/>
<protein>
    <submittedName>
        <fullName evidence="1">VIR protein</fullName>
    </submittedName>
</protein>
<dbReference type="EMBL" id="FLZR02000002">
    <property type="protein sequence ID" value="VUZ99443.1"/>
    <property type="molecule type" value="Genomic_DNA"/>
</dbReference>
<feature type="non-terminal residue" evidence="1">
    <location>
        <position position="1"/>
    </location>
</feature>
<organism evidence="1">
    <name type="scientific">Plasmodium vivax</name>
    <name type="common">malaria parasite P. vivax</name>
    <dbReference type="NCBI Taxonomy" id="5855"/>
    <lineage>
        <taxon>Eukaryota</taxon>
        <taxon>Sar</taxon>
        <taxon>Alveolata</taxon>
        <taxon>Apicomplexa</taxon>
        <taxon>Aconoidasida</taxon>
        <taxon>Haemosporida</taxon>
        <taxon>Plasmodiidae</taxon>
        <taxon>Plasmodium</taxon>
        <taxon>Plasmodium (Plasmodium)</taxon>
    </lineage>
</organism>
<dbReference type="VEuPathDB" id="PlasmoDB:PVP01_0001580"/>
<name>A0A565A674_PLAVI</name>
<proteinExistence type="predicted"/>
<dbReference type="OrthoDB" id="384945at2759"/>
<evidence type="ECO:0000313" key="1">
    <source>
        <dbReference type="EMBL" id="VUZ99443.1"/>
    </source>
</evidence>
<reference evidence="1" key="1">
    <citation type="submission" date="2016-07" db="EMBL/GenBank/DDBJ databases">
        <authorList>
            <consortium name="Pathogen Informatics"/>
        </authorList>
    </citation>
    <scope>NUCLEOTIDE SEQUENCE</scope>
</reference>
<dbReference type="Proteomes" id="UP000220605">
    <property type="component" value="Unassembled WGS sequence"/>
</dbReference>
<accession>A0A565A674</accession>
<dbReference type="Pfam" id="PF05795">
    <property type="entry name" value="Plasmodium_Vir"/>
    <property type="match status" value="1"/>
</dbReference>
<dbReference type="AlphaFoldDB" id="A0A565A674"/>
<sequence length="236" mass="27369">NPKPEPCELPHIYIHENDFDNIKRIFDYSEDYSNYRLHLIGHYPPCNSDYKSYLDTYVETYKKLRDECPSKEQLTGYCKEFHNYFHGKDDDLLSTWKCDLKIDDPRDKEFEEEEEEVEDDGEAATQIEKSSPTFGIGAQGLSFIHRHSSEGAIHTAVPDLPVSSLLPGAVSVAGIFVPFYLMYNYTYAGTWINKVLGRKTRTNFNPYTDQYLMANFSGLENFNSERSRYNIAYSPE</sequence>
<gene>
    <name evidence="1" type="ORF">PVP01_0001580</name>
</gene>
<dbReference type="InterPro" id="IPR008780">
    <property type="entry name" value="Plasmodium_Vir"/>
</dbReference>